<dbReference type="Pfam" id="PF00107">
    <property type="entry name" value="ADH_zinc_N"/>
    <property type="match status" value="1"/>
</dbReference>
<feature type="domain" description="Alcohol dehydrogenase-like N-terminal" evidence="4">
    <location>
        <begin position="25"/>
        <end position="118"/>
    </location>
</feature>
<name>A0AAQ1GL15_9BURK</name>
<dbReference type="Proteomes" id="UP000183529">
    <property type="component" value="Unassembled WGS sequence"/>
</dbReference>
<dbReference type="Gene3D" id="3.90.180.10">
    <property type="entry name" value="Medium-chain alcohol dehydrogenases, catalytic domain"/>
    <property type="match status" value="1"/>
</dbReference>
<evidence type="ECO:0000313" key="6">
    <source>
        <dbReference type="Proteomes" id="UP000183529"/>
    </source>
</evidence>
<dbReference type="InterPro" id="IPR013149">
    <property type="entry name" value="ADH-like_C"/>
</dbReference>
<proteinExistence type="predicted"/>
<dbReference type="EMBL" id="FNZM01000016">
    <property type="protein sequence ID" value="SEK08204.1"/>
    <property type="molecule type" value="Genomic_DNA"/>
</dbReference>
<reference evidence="5 6" key="1">
    <citation type="submission" date="2016-10" db="EMBL/GenBank/DDBJ databases">
        <authorList>
            <person name="Varghese N."/>
            <person name="Submissions S."/>
        </authorList>
    </citation>
    <scope>NUCLEOTIDE SEQUENCE [LARGE SCALE GENOMIC DNA]</scope>
    <source>
        <strain evidence="5 6">LMG 22274</strain>
    </source>
</reference>
<evidence type="ECO:0000313" key="5">
    <source>
        <dbReference type="EMBL" id="SEK08204.1"/>
    </source>
</evidence>
<keyword evidence="2" id="KW-0560">Oxidoreductase</keyword>
<feature type="domain" description="Alcohol dehydrogenase-like C-terminal" evidence="3">
    <location>
        <begin position="161"/>
        <end position="274"/>
    </location>
</feature>
<dbReference type="InterPro" id="IPR011032">
    <property type="entry name" value="GroES-like_sf"/>
</dbReference>
<dbReference type="RefSeq" id="WP_074986236.1">
    <property type="nucleotide sequence ID" value="NZ_CADFGN010000014.1"/>
</dbReference>
<organism evidence="5 6">
    <name type="scientific">Paraburkholderia tropica</name>
    <dbReference type="NCBI Taxonomy" id="92647"/>
    <lineage>
        <taxon>Bacteria</taxon>
        <taxon>Pseudomonadati</taxon>
        <taxon>Pseudomonadota</taxon>
        <taxon>Betaproteobacteria</taxon>
        <taxon>Burkholderiales</taxon>
        <taxon>Burkholderiaceae</taxon>
        <taxon>Paraburkholderia</taxon>
    </lineage>
</organism>
<sequence length="331" mass="34679">MKAICVTATRDLEVRDVPAPAQAAAGHVVIEMTASAINHGDKTFLKRPASVGVALPAIQHDVWGASGAGKVIAVGEGVPSRYVGRQVAIYRSLGRSAQSVGLWSERAQVPYTSCLILPDHVESRDYSGSLVNVMTAYAFIEESVAAGHRGIVVTAGHSATGNALAVLARRRGLSAIFLVRTDAARDALRAAGVEHVIATGAGFTAELAERAAKLDATAVFDGVGGSLLSEVATALPVNSTIWCYGFLDGASPVSFPSALVMMKNLVIRRFSNFDSATVKDRGRLEAALQALETVIDDPLFRTRIGDTFRYAQIDAAMAYEGAGGAKAVLVP</sequence>
<keyword evidence="1" id="KW-0521">NADP</keyword>
<comment type="caution">
    <text evidence="5">The sequence shown here is derived from an EMBL/GenBank/DDBJ whole genome shotgun (WGS) entry which is preliminary data.</text>
</comment>
<dbReference type="Gene3D" id="3.40.50.720">
    <property type="entry name" value="NAD(P)-binding Rossmann-like Domain"/>
    <property type="match status" value="1"/>
</dbReference>
<dbReference type="GO" id="GO:0070402">
    <property type="term" value="F:NADPH binding"/>
    <property type="evidence" value="ECO:0007669"/>
    <property type="project" value="TreeGrafter"/>
</dbReference>
<evidence type="ECO:0000259" key="4">
    <source>
        <dbReference type="Pfam" id="PF08240"/>
    </source>
</evidence>
<evidence type="ECO:0000256" key="2">
    <source>
        <dbReference type="ARBA" id="ARBA00023002"/>
    </source>
</evidence>
<dbReference type="PANTHER" id="PTHR48106">
    <property type="entry name" value="QUINONE OXIDOREDUCTASE PIG3-RELATED"/>
    <property type="match status" value="1"/>
</dbReference>
<dbReference type="SUPFAM" id="SSF50129">
    <property type="entry name" value="GroES-like"/>
    <property type="match status" value="1"/>
</dbReference>
<gene>
    <name evidence="5" type="ORF">SAMN05216550_116177</name>
</gene>
<dbReference type="SUPFAM" id="SSF51735">
    <property type="entry name" value="NAD(P)-binding Rossmann-fold domains"/>
    <property type="match status" value="1"/>
</dbReference>
<evidence type="ECO:0000256" key="1">
    <source>
        <dbReference type="ARBA" id="ARBA00022857"/>
    </source>
</evidence>
<protein>
    <submittedName>
        <fullName evidence="5">NADPH:quinone reductase</fullName>
    </submittedName>
</protein>
<evidence type="ECO:0000259" key="3">
    <source>
        <dbReference type="Pfam" id="PF00107"/>
    </source>
</evidence>
<accession>A0AAQ1GL15</accession>
<dbReference type="GO" id="GO:0016651">
    <property type="term" value="F:oxidoreductase activity, acting on NAD(P)H"/>
    <property type="evidence" value="ECO:0007669"/>
    <property type="project" value="TreeGrafter"/>
</dbReference>
<dbReference type="AlphaFoldDB" id="A0AAQ1GL15"/>
<dbReference type="InterPro" id="IPR036291">
    <property type="entry name" value="NAD(P)-bd_dom_sf"/>
</dbReference>
<dbReference type="PANTHER" id="PTHR48106:SF18">
    <property type="entry name" value="QUINONE OXIDOREDUCTASE PIG3"/>
    <property type="match status" value="1"/>
</dbReference>
<dbReference type="Pfam" id="PF08240">
    <property type="entry name" value="ADH_N"/>
    <property type="match status" value="1"/>
</dbReference>
<dbReference type="InterPro" id="IPR013154">
    <property type="entry name" value="ADH-like_N"/>
</dbReference>